<reference evidence="2 3" key="1">
    <citation type="submission" date="2022-03" db="EMBL/GenBank/DDBJ databases">
        <authorList>
            <person name="Brunel B."/>
        </authorList>
    </citation>
    <scope>NUCLEOTIDE SEQUENCE [LARGE SCALE GENOMIC DNA]</scope>
    <source>
        <strain evidence="2">STM5069sample</strain>
    </source>
</reference>
<feature type="region of interest" description="Disordered" evidence="1">
    <location>
        <begin position="1"/>
        <end position="23"/>
    </location>
</feature>
<protein>
    <recommendedName>
        <fullName evidence="4">Propionyl-coenzyme A carboxylase alpha polypeptide</fullName>
    </recommendedName>
</protein>
<evidence type="ECO:0000256" key="1">
    <source>
        <dbReference type="SAM" id="MobiDB-lite"/>
    </source>
</evidence>
<accession>A0ABM9E8M2</accession>
<keyword evidence="3" id="KW-1185">Reference proteome</keyword>
<organism evidence="2 3">
    <name type="scientific">Mesorhizobium escarrei</name>
    <dbReference type="NCBI Taxonomy" id="666018"/>
    <lineage>
        <taxon>Bacteria</taxon>
        <taxon>Pseudomonadati</taxon>
        <taxon>Pseudomonadota</taxon>
        <taxon>Alphaproteobacteria</taxon>
        <taxon>Hyphomicrobiales</taxon>
        <taxon>Phyllobacteriaceae</taxon>
        <taxon>Mesorhizobium</taxon>
    </lineage>
</organism>
<evidence type="ECO:0008006" key="4">
    <source>
        <dbReference type="Google" id="ProtNLM"/>
    </source>
</evidence>
<evidence type="ECO:0000313" key="3">
    <source>
        <dbReference type="Proteomes" id="UP001153050"/>
    </source>
</evidence>
<sequence>MLSFGDESSMAPPSVLPDISPTWGEIGSFGVAGPLATLEIGESDNDSRSPPKWGRCPAGQRGAP</sequence>
<name>A0ABM9E8M2_9HYPH</name>
<dbReference type="EMBL" id="CAKXZT010000143">
    <property type="protein sequence ID" value="CAH2405513.1"/>
    <property type="molecule type" value="Genomic_DNA"/>
</dbReference>
<evidence type="ECO:0000313" key="2">
    <source>
        <dbReference type="EMBL" id="CAH2405513.1"/>
    </source>
</evidence>
<gene>
    <name evidence="2" type="ORF">MES5069_470053</name>
</gene>
<comment type="caution">
    <text evidence="2">The sequence shown here is derived from an EMBL/GenBank/DDBJ whole genome shotgun (WGS) entry which is preliminary data.</text>
</comment>
<feature type="region of interest" description="Disordered" evidence="1">
    <location>
        <begin position="39"/>
        <end position="64"/>
    </location>
</feature>
<proteinExistence type="predicted"/>
<dbReference type="Proteomes" id="UP001153050">
    <property type="component" value="Unassembled WGS sequence"/>
</dbReference>